<accession>A0AAN7RJI9</accession>
<feature type="chain" id="PRO_5042950013" evidence="1">
    <location>
        <begin position="25"/>
        <end position="64"/>
    </location>
</feature>
<protein>
    <submittedName>
        <fullName evidence="2">Uncharacterized protein</fullName>
    </submittedName>
</protein>
<name>A0AAN7RJI9_TRANT</name>
<keyword evidence="3" id="KW-1185">Reference proteome</keyword>
<gene>
    <name evidence="2" type="ORF">SAY86_024313</name>
</gene>
<proteinExistence type="predicted"/>
<feature type="signal peptide" evidence="1">
    <location>
        <begin position="1"/>
        <end position="24"/>
    </location>
</feature>
<sequence length="64" mass="6973">MLTSRAIAPILVTALVLYPAVVSSRPASFLEDFHVTWADSHIRQLEGGPVIQLVLDRNSGWSAV</sequence>
<dbReference type="EMBL" id="JAXQNO010000004">
    <property type="protein sequence ID" value="KAK4798948.1"/>
    <property type="molecule type" value="Genomic_DNA"/>
</dbReference>
<dbReference type="AlphaFoldDB" id="A0AAN7RJI9"/>
<dbReference type="Proteomes" id="UP001346149">
    <property type="component" value="Unassembled WGS sequence"/>
</dbReference>
<keyword evidence="1" id="KW-0732">Signal</keyword>
<evidence type="ECO:0000256" key="1">
    <source>
        <dbReference type="SAM" id="SignalP"/>
    </source>
</evidence>
<evidence type="ECO:0000313" key="2">
    <source>
        <dbReference type="EMBL" id="KAK4798948.1"/>
    </source>
</evidence>
<organism evidence="2 3">
    <name type="scientific">Trapa natans</name>
    <name type="common">Water chestnut</name>
    <dbReference type="NCBI Taxonomy" id="22666"/>
    <lineage>
        <taxon>Eukaryota</taxon>
        <taxon>Viridiplantae</taxon>
        <taxon>Streptophyta</taxon>
        <taxon>Embryophyta</taxon>
        <taxon>Tracheophyta</taxon>
        <taxon>Spermatophyta</taxon>
        <taxon>Magnoliopsida</taxon>
        <taxon>eudicotyledons</taxon>
        <taxon>Gunneridae</taxon>
        <taxon>Pentapetalae</taxon>
        <taxon>rosids</taxon>
        <taxon>malvids</taxon>
        <taxon>Myrtales</taxon>
        <taxon>Lythraceae</taxon>
        <taxon>Trapa</taxon>
    </lineage>
</organism>
<reference evidence="2 3" key="1">
    <citation type="journal article" date="2023" name="Hortic Res">
        <title>Pangenome of water caltrop reveals structural variations and asymmetric subgenome divergence after allopolyploidization.</title>
        <authorList>
            <person name="Zhang X."/>
            <person name="Chen Y."/>
            <person name="Wang L."/>
            <person name="Yuan Y."/>
            <person name="Fang M."/>
            <person name="Shi L."/>
            <person name="Lu R."/>
            <person name="Comes H.P."/>
            <person name="Ma Y."/>
            <person name="Chen Y."/>
            <person name="Huang G."/>
            <person name="Zhou Y."/>
            <person name="Zheng Z."/>
            <person name="Qiu Y."/>
        </authorList>
    </citation>
    <scope>NUCLEOTIDE SEQUENCE [LARGE SCALE GENOMIC DNA]</scope>
    <source>
        <strain evidence="2">F231</strain>
    </source>
</reference>
<evidence type="ECO:0000313" key="3">
    <source>
        <dbReference type="Proteomes" id="UP001346149"/>
    </source>
</evidence>
<comment type="caution">
    <text evidence="2">The sequence shown here is derived from an EMBL/GenBank/DDBJ whole genome shotgun (WGS) entry which is preliminary data.</text>
</comment>